<dbReference type="KEGG" id="bpl:BURPS1106A_1423"/>
<protein>
    <submittedName>
        <fullName evidence="1">Uncharacterized protein</fullName>
    </submittedName>
</protein>
<evidence type="ECO:0000313" key="1">
    <source>
        <dbReference type="EMBL" id="ABN88781.1"/>
    </source>
</evidence>
<evidence type="ECO:0000313" key="2">
    <source>
        <dbReference type="Proteomes" id="UP000006738"/>
    </source>
</evidence>
<dbReference type="HOGENOM" id="CLU_191279_0_0_4"/>
<dbReference type="AlphaFoldDB" id="A3NTM5"/>
<organism evidence="1 2">
    <name type="scientific">Burkholderia pseudomallei (strain 1106a)</name>
    <dbReference type="NCBI Taxonomy" id="357348"/>
    <lineage>
        <taxon>Bacteria</taxon>
        <taxon>Pseudomonadati</taxon>
        <taxon>Pseudomonadota</taxon>
        <taxon>Betaproteobacteria</taxon>
        <taxon>Burkholderiales</taxon>
        <taxon>Burkholderiaceae</taxon>
        <taxon>Burkholderia</taxon>
        <taxon>pseudomallei group</taxon>
    </lineage>
</organism>
<gene>
    <name evidence="1" type="ordered locus">BURPS1106A_1423</name>
</gene>
<accession>A3NTM5</accession>
<dbReference type="EMBL" id="CP000572">
    <property type="protein sequence ID" value="ABN88781.1"/>
    <property type="molecule type" value="Genomic_DNA"/>
</dbReference>
<sequence>MSKPGVARLRIDARGNLLRQGDKGSLANLAVFAKERHKRVREVSYKGGKPYIIKMPERSFLRSALADMREEILEEIEQAVAKALPK</sequence>
<dbReference type="RefSeq" id="WP_011854047.1">
    <property type="nucleotide sequence ID" value="NC_009076.1"/>
</dbReference>
<proteinExistence type="predicted"/>
<dbReference type="Proteomes" id="UP000006738">
    <property type="component" value="Chromosome I"/>
</dbReference>
<reference evidence="1 2" key="1">
    <citation type="submission" date="2007-02" db="EMBL/GenBank/DDBJ databases">
        <authorList>
            <person name="DeShazer D."/>
            <person name="Woods D.E."/>
            <person name="Nierman W.C."/>
        </authorList>
    </citation>
    <scope>NUCLEOTIDE SEQUENCE [LARGE SCALE GENOMIC DNA]</scope>
    <source>
        <strain evidence="1 2">1106a</strain>
    </source>
</reference>
<name>A3NTM5_BURP0</name>